<gene>
    <name evidence="2" type="ORF">CTI12_AA190310</name>
</gene>
<keyword evidence="3" id="KW-1185">Reference proteome</keyword>
<evidence type="ECO:0000313" key="3">
    <source>
        <dbReference type="Proteomes" id="UP000245207"/>
    </source>
</evidence>
<evidence type="ECO:0000313" key="2">
    <source>
        <dbReference type="EMBL" id="PWA80994.1"/>
    </source>
</evidence>
<comment type="caution">
    <text evidence="2">The sequence shown here is derived from an EMBL/GenBank/DDBJ whole genome shotgun (WGS) entry which is preliminary data.</text>
</comment>
<dbReference type="AlphaFoldDB" id="A0A2U1P5E7"/>
<reference evidence="2 3" key="1">
    <citation type="journal article" date="2018" name="Mol. Plant">
        <title>The genome of Artemisia annua provides insight into the evolution of Asteraceae family and artemisinin biosynthesis.</title>
        <authorList>
            <person name="Shen Q."/>
            <person name="Zhang L."/>
            <person name="Liao Z."/>
            <person name="Wang S."/>
            <person name="Yan T."/>
            <person name="Shi P."/>
            <person name="Liu M."/>
            <person name="Fu X."/>
            <person name="Pan Q."/>
            <person name="Wang Y."/>
            <person name="Lv Z."/>
            <person name="Lu X."/>
            <person name="Zhang F."/>
            <person name="Jiang W."/>
            <person name="Ma Y."/>
            <person name="Chen M."/>
            <person name="Hao X."/>
            <person name="Li L."/>
            <person name="Tang Y."/>
            <person name="Lv G."/>
            <person name="Zhou Y."/>
            <person name="Sun X."/>
            <person name="Brodelius P.E."/>
            <person name="Rose J.K.C."/>
            <person name="Tang K."/>
        </authorList>
    </citation>
    <scope>NUCLEOTIDE SEQUENCE [LARGE SCALE GENOMIC DNA]</scope>
    <source>
        <strain evidence="3">cv. Huhao1</strain>
        <tissue evidence="2">Leaf</tissue>
    </source>
</reference>
<name>A0A2U1P5E7_ARTAN</name>
<feature type="domain" description="Reverse transcriptase" evidence="1">
    <location>
        <begin position="69"/>
        <end position="314"/>
    </location>
</feature>
<dbReference type="PANTHER" id="PTHR48462:SF1">
    <property type="entry name" value="PROTEIN, PUTATIVE-RELATED"/>
    <property type="match status" value="1"/>
</dbReference>
<dbReference type="PROSITE" id="PS50878">
    <property type="entry name" value="RT_POL"/>
    <property type="match status" value="1"/>
</dbReference>
<dbReference type="InterPro" id="IPR000477">
    <property type="entry name" value="RT_dom"/>
</dbReference>
<organism evidence="2 3">
    <name type="scientific">Artemisia annua</name>
    <name type="common">Sweet wormwood</name>
    <dbReference type="NCBI Taxonomy" id="35608"/>
    <lineage>
        <taxon>Eukaryota</taxon>
        <taxon>Viridiplantae</taxon>
        <taxon>Streptophyta</taxon>
        <taxon>Embryophyta</taxon>
        <taxon>Tracheophyta</taxon>
        <taxon>Spermatophyta</taxon>
        <taxon>Magnoliopsida</taxon>
        <taxon>eudicotyledons</taxon>
        <taxon>Gunneridae</taxon>
        <taxon>Pentapetalae</taxon>
        <taxon>asterids</taxon>
        <taxon>campanulids</taxon>
        <taxon>Asterales</taxon>
        <taxon>Asteraceae</taxon>
        <taxon>Asteroideae</taxon>
        <taxon>Anthemideae</taxon>
        <taxon>Artemisiinae</taxon>
        <taxon>Artemisia</taxon>
    </lineage>
</organism>
<protein>
    <recommendedName>
        <fullName evidence="1">Reverse transcriptase domain-containing protein</fullName>
    </recommendedName>
</protein>
<proteinExistence type="predicted"/>
<sequence length="726" mass="79907">MSNTTFSEPPLVADIDGVFGCIKSFPKGTSCGRDGLRAQHILDALCGEGSATAADLLKAITSVVNLWLAGRCPTILAEFVASAPLTPLLKLDNGIRPIAVGTIWRRLVSKVAMKGVGKEMSKYLSDFQFGVGVSGGVEAVLHSVNRVLSEYHNDWSFAMLTVDFSNAFNLVDRSALLHEVRVRCPSISLWVDFLYGQTTRLYIGDTHIWSATGVQQGDPLGPLLFALVLHRLVHKIRDSCKLLLHAWYLDDGTVIEDSEEVARALDIIRITGPGLGLELNIKKIEIFWPSCNGVKLREGLFPIDIRRPSLGVKFLGGASELLLLRSCMGIAKLFFGLRTCQPVHMEDAALFFDKGLRESIENIVVCGGPFFGDLQWRLSSLPIRLGGLGLYSAKVVSSYAFVASRAQSWVLQDHILRDSGICGMDVDYVSALDCLRDTIPSFDFSGFTNKDTVPSKAQQTLASALFSEMVKDMEVHFDMTVRQKAVFECLRAPHAQDFLLAIPIDGLGQHMSPVEYRTILKYRLMIPLFPVDEICPVCRKACLDSFGEHAVHCKELPGFKYRHDFVRDVLFDVCRRAGISAKKEAPVNFLTDPLDGRSTLRPADILIFGWVGGKHACVDLTGVSPLVGLSSRGFTAGHAALKAASCKVTKHEKACIENQHVFIPFAFDTFGFLAPEAVELLNRVQRVMNNNVMTHRSTDVVFKRVSFAIQKGLAAQLVARLPSTTM</sequence>
<evidence type="ECO:0000259" key="1">
    <source>
        <dbReference type="PROSITE" id="PS50878"/>
    </source>
</evidence>
<dbReference type="STRING" id="35608.A0A2U1P5E7"/>
<dbReference type="OrthoDB" id="1632545at2759"/>
<dbReference type="Pfam" id="PF00078">
    <property type="entry name" value="RVT_1"/>
    <property type="match status" value="1"/>
</dbReference>
<dbReference type="PANTHER" id="PTHR48462">
    <property type="entry name" value="PROTEIN, PUTATIVE-RELATED"/>
    <property type="match status" value="1"/>
</dbReference>
<accession>A0A2U1P5E7</accession>
<dbReference type="Proteomes" id="UP000245207">
    <property type="component" value="Unassembled WGS sequence"/>
</dbReference>
<dbReference type="EMBL" id="PKPP01001646">
    <property type="protein sequence ID" value="PWA80994.1"/>
    <property type="molecule type" value="Genomic_DNA"/>
</dbReference>